<protein>
    <submittedName>
        <fullName evidence="3">Uncharacterized protein</fullName>
    </submittedName>
</protein>
<proteinExistence type="predicted"/>
<evidence type="ECO:0000313" key="3">
    <source>
        <dbReference type="EMBL" id="ATS88769.1"/>
    </source>
</evidence>
<evidence type="ECO:0000256" key="1">
    <source>
        <dbReference type="SAM" id="MobiDB-lite"/>
    </source>
</evidence>
<dbReference type="AlphaFoldDB" id="A0A808FG28"/>
<name>A0A808FG28_XANCI</name>
<dbReference type="EMBL" id="CP021015">
    <property type="protein sequence ID" value="ATS86539.1"/>
    <property type="molecule type" value="Genomic_DNA"/>
</dbReference>
<feature type="region of interest" description="Disordered" evidence="1">
    <location>
        <begin position="1"/>
        <end position="73"/>
    </location>
</feature>
<organism evidence="3">
    <name type="scientific">Xanthomonas citri pv. phaseoli var. fuscans</name>
    <dbReference type="NCBI Taxonomy" id="473423"/>
    <lineage>
        <taxon>Bacteria</taxon>
        <taxon>Pseudomonadati</taxon>
        <taxon>Pseudomonadota</taxon>
        <taxon>Gammaproteobacteria</taxon>
        <taxon>Lysobacterales</taxon>
        <taxon>Lysobacteraceae</taxon>
        <taxon>Xanthomonas</taxon>
    </lineage>
</organism>
<evidence type="ECO:0000313" key="2">
    <source>
        <dbReference type="EMBL" id="ATS86539.1"/>
    </source>
</evidence>
<accession>A0A808FG28</accession>
<evidence type="ECO:0000313" key="4">
    <source>
        <dbReference type="Proteomes" id="UP000230560"/>
    </source>
</evidence>
<reference evidence="3 4" key="1">
    <citation type="journal article" date="2017" name="BMC Genomics">
        <title>Xanthomonas adaptation to common bean is associated with horizontal transfers of genes encoding TAL effectors.</title>
        <authorList>
            <person name="Ruh M."/>
            <person name="Briand M."/>
            <person name="Bonneau S."/>
            <person name="Jacques M.A."/>
            <person name="Chen N.W.G."/>
        </authorList>
    </citation>
    <scope>NUCLEOTIDE SEQUENCE [LARGE SCALE GENOMIC DNA]</scope>
    <source>
        <strain evidence="3">CFBP6167</strain>
        <strain evidence="2 4">CFBP6991</strain>
    </source>
</reference>
<dbReference type="EMBL" id="CP021018">
    <property type="protein sequence ID" value="ATS88769.1"/>
    <property type="molecule type" value="Genomic_DNA"/>
</dbReference>
<sequence>MARTRQGQARKRKGSDDVGILPCHRKARTITAGHGKNCRHRPSLRFPSMRTGSPTPQQARARPHRRMSGVASGCSTQACTGRRCTRFAPAAHPQSCSIAQP</sequence>
<gene>
    <name evidence="3" type="ORF">XcfCFBP6167P_11085</name>
    <name evidence="2" type="ORF">XcfCFBP6991P_08545</name>
</gene>
<dbReference type="Proteomes" id="UP000230560">
    <property type="component" value="Chromosome"/>
</dbReference>